<evidence type="ECO:0000256" key="6">
    <source>
        <dbReference type="ARBA" id="ARBA00023136"/>
    </source>
</evidence>
<evidence type="ECO:0000256" key="2">
    <source>
        <dbReference type="ARBA" id="ARBA00010532"/>
    </source>
</evidence>
<evidence type="ECO:0000256" key="5">
    <source>
        <dbReference type="ARBA" id="ARBA00022989"/>
    </source>
</evidence>
<feature type="transmembrane region" description="Helical" evidence="8">
    <location>
        <begin position="521"/>
        <end position="542"/>
    </location>
</feature>
<dbReference type="PANTHER" id="PTHR11923:SF89">
    <property type="entry name" value="GH15894P"/>
    <property type="match status" value="1"/>
</dbReference>
<dbReference type="AlphaFoldDB" id="A0A0A9Z9V8"/>
<evidence type="ECO:0000256" key="4">
    <source>
        <dbReference type="ARBA" id="ARBA00022692"/>
    </source>
</evidence>
<evidence type="ECO:0000256" key="1">
    <source>
        <dbReference type="ARBA" id="ARBA00004236"/>
    </source>
</evidence>
<accession>A0A0A9Z9V8</accession>
<comment type="subcellular location">
    <subcellularLocation>
        <location evidence="1">Cell membrane</location>
    </subcellularLocation>
</comment>
<proteinExistence type="inferred from homology"/>
<gene>
    <name evidence="9" type="primary">SCARB1_16</name>
    <name evidence="9" type="ORF">CM83_64007</name>
</gene>
<dbReference type="PANTHER" id="PTHR11923">
    <property type="entry name" value="SCAVENGER RECEPTOR CLASS B TYPE-1 SR-B1"/>
    <property type="match status" value="1"/>
</dbReference>
<keyword evidence="6 8" id="KW-0472">Membrane</keyword>
<evidence type="ECO:0000256" key="7">
    <source>
        <dbReference type="ARBA" id="ARBA00023180"/>
    </source>
</evidence>
<protein>
    <submittedName>
        <fullName evidence="9">Scavenger receptor class B member 1</fullName>
    </submittedName>
</protein>
<feature type="transmembrane region" description="Helical" evidence="8">
    <location>
        <begin position="87"/>
        <end position="110"/>
    </location>
</feature>
<sequence length="568" mass="65117">MSCERTYMGAEMTEGPLGSRRGSVQYSEEGECGDCLVNISKACISTSPKLNVWSALEQAAKHRRKRSKMTSAEKKLHDGPPSGCFGYLAWGCLLFMIGVASLIWTPFAFLMNERLRMVKGLPAYDWWRVPPDEVMLRVYAFNYTNTEEFMNGQADKLKVQELGPYIFMEKLYHENPVFHDNGTMTYTAIRKAIYLPERNTLPLNDSIIAPNLALLAAASFLSDAAYIAKFGFKMLASQKKSQPFVKTNIWDDFWNVSDPLFHSMRSIAPTLVPTVNGGILHQVYRDFTDNVTVFTQPSNGDFNFFKLDQYNGSPRLNKYDNATCDSIQGSTEGIHYHQFVKKTDTVFYLRKTICRAVPLYFKREQVVRGMTAYRFELPNTTFSRPTNPEEECYKDPTYPLLPEGLTDISPCYFGMPIATSFPHMMHATTSATDRLEGMSPDYEKHGSVAVIEPYTGIPLTAWARSQSNLYMHDMNWYPKLKRFSNMPLPMFWLEYKQERLPNYIFYTMYFAVNIVRPFQMYFSIGILALGAALYLVAFRRIWNRHFSVPVKKYAPVHENSEPTSVSSS</sequence>
<dbReference type="GO" id="GO:0005737">
    <property type="term" value="C:cytoplasm"/>
    <property type="evidence" value="ECO:0007669"/>
    <property type="project" value="TreeGrafter"/>
</dbReference>
<keyword evidence="9" id="KW-0675">Receptor</keyword>
<evidence type="ECO:0000256" key="3">
    <source>
        <dbReference type="ARBA" id="ARBA00022475"/>
    </source>
</evidence>
<reference evidence="9" key="2">
    <citation type="submission" date="2014-07" db="EMBL/GenBank/DDBJ databases">
        <authorList>
            <person name="Hull J."/>
        </authorList>
    </citation>
    <scope>NUCLEOTIDE SEQUENCE</scope>
</reference>
<keyword evidence="7" id="KW-0325">Glycoprotein</keyword>
<keyword evidence="5 8" id="KW-1133">Transmembrane helix</keyword>
<name>A0A0A9Z9V8_LYGHE</name>
<dbReference type="Pfam" id="PF01130">
    <property type="entry name" value="CD36"/>
    <property type="match status" value="1"/>
</dbReference>
<reference evidence="9" key="1">
    <citation type="journal article" date="2014" name="PLoS ONE">
        <title>Transcriptome-Based Identification of ABC Transporters in the Western Tarnished Plant Bug Lygus hesperus.</title>
        <authorList>
            <person name="Hull J.J."/>
            <person name="Chaney K."/>
            <person name="Geib S.M."/>
            <person name="Fabrick J.A."/>
            <person name="Brent C.S."/>
            <person name="Walsh D."/>
            <person name="Lavine L.C."/>
        </authorList>
    </citation>
    <scope>NUCLEOTIDE SEQUENCE</scope>
</reference>
<dbReference type="PRINTS" id="PR01609">
    <property type="entry name" value="CD36FAMILY"/>
</dbReference>
<organism evidence="9">
    <name type="scientific">Lygus hesperus</name>
    <name type="common">Western plant bug</name>
    <dbReference type="NCBI Taxonomy" id="30085"/>
    <lineage>
        <taxon>Eukaryota</taxon>
        <taxon>Metazoa</taxon>
        <taxon>Ecdysozoa</taxon>
        <taxon>Arthropoda</taxon>
        <taxon>Hexapoda</taxon>
        <taxon>Insecta</taxon>
        <taxon>Pterygota</taxon>
        <taxon>Neoptera</taxon>
        <taxon>Paraneoptera</taxon>
        <taxon>Hemiptera</taxon>
        <taxon>Heteroptera</taxon>
        <taxon>Panheteroptera</taxon>
        <taxon>Cimicomorpha</taxon>
        <taxon>Miridae</taxon>
        <taxon>Mirini</taxon>
        <taxon>Lygus</taxon>
    </lineage>
</organism>
<dbReference type="InterPro" id="IPR002159">
    <property type="entry name" value="CD36_fam"/>
</dbReference>
<dbReference type="GO" id="GO:0005886">
    <property type="term" value="C:plasma membrane"/>
    <property type="evidence" value="ECO:0007669"/>
    <property type="project" value="UniProtKB-SubCell"/>
</dbReference>
<evidence type="ECO:0000313" key="9">
    <source>
        <dbReference type="EMBL" id="JAG40113.1"/>
    </source>
</evidence>
<evidence type="ECO:0000256" key="8">
    <source>
        <dbReference type="SAM" id="Phobius"/>
    </source>
</evidence>
<keyword evidence="3" id="KW-1003">Cell membrane</keyword>
<dbReference type="GO" id="GO:0005044">
    <property type="term" value="F:scavenger receptor activity"/>
    <property type="evidence" value="ECO:0007669"/>
    <property type="project" value="TreeGrafter"/>
</dbReference>
<keyword evidence="4 8" id="KW-0812">Transmembrane</keyword>
<comment type="similarity">
    <text evidence="2">Belongs to the CD36 family.</text>
</comment>
<dbReference type="EMBL" id="GBHO01003491">
    <property type="protein sequence ID" value="JAG40113.1"/>
    <property type="molecule type" value="Transcribed_RNA"/>
</dbReference>